<dbReference type="PANTHER" id="PTHR11012">
    <property type="entry name" value="PROTEIN KINASE-LIKE DOMAIN-CONTAINING"/>
    <property type="match status" value="1"/>
</dbReference>
<dbReference type="AlphaFoldDB" id="A0A1B6LPN3"/>
<accession>A0A1B6LPN3</accession>
<dbReference type="Pfam" id="PF02958">
    <property type="entry name" value="EcKL"/>
    <property type="match status" value="1"/>
</dbReference>
<feature type="non-terminal residue" evidence="1">
    <location>
        <position position="1"/>
    </location>
</feature>
<proteinExistence type="predicted"/>
<organism evidence="1">
    <name type="scientific">Graphocephala atropunctata</name>
    <dbReference type="NCBI Taxonomy" id="36148"/>
    <lineage>
        <taxon>Eukaryota</taxon>
        <taxon>Metazoa</taxon>
        <taxon>Ecdysozoa</taxon>
        <taxon>Arthropoda</taxon>
        <taxon>Hexapoda</taxon>
        <taxon>Insecta</taxon>
        <taxon>Pterygota</taxon>
        <taxon>Neoptera</taxon>
        <taxon>Paraneoptera</taxon>
        <taxon>Hemiptera</taxon>
        <taxon>Auchenorrhyncha</taxon>
        <taxon>Membracoidea</taxon>
        <taxon>Cicadellidae</taxon>
        <taxon>Cicadellinae</taxon>
        <taxon>Cicadellini</taxon>
        <taxon>Graphocephala</taxon>
    </lineage>
</organism>
<reference evidence="1" key="1">
    <citation type="submission" date="2015-11" db="EMBL/GenBank/DDBJ databases">
        <title>De novo transcriptome assembly of four potential Pierce s Disease insect vectors from Arizona vineyards.</title>
        <authorList>
            <person name="Tassone E.E."/>
        </authorList>
    </citation>
    <scope>NUCLEOTIDE SEQUENCE</scope>
</reference>
<protein>
    <submittedName>
        <fullName evidence="1">Uncharacterized protein</fullName>
    </submittedName>
</protein>
<sequence>ALVVCQRVLCSSGSTSRSETMAVDVPQWLDKSFLTVCLNDGEEKSDLTVYSFEVSSLLPPGNNYGSLLLRVKVVYRTNGKVRDQSLVIKHLTGHNKVTQIFDKLYEKEPYFYNEYLPEALKVTGDLPVPKPFQSPIPDVIVLEDLSIEGYKMADR</sequence>
<feature type="non-terminal residue" evidence="1">
    <location>
        <position position="155"/>
    </location>
</feature>
<dbReference type="InterPro" id="IPR004119">
    <property type="entry name" value="EcKL"/>
</dbReference>
<evidence type="ECO:0000313" key="1">
    <source>
        <dbReference type="EMBL" id="JAT25626.1"/>
    </source>
</evidence>
<dbReference type="EMBL" id="GEBQ01014351">
    <property type="protein sequence ID" value="JAT25626.1"/>
    <property type="molecule type" value="Transcribed_RNA"/>
</dbReference>
<name>A0A1B6LPN3_9HEMI</name>
<dbReference type="PANTHER" id="PTHR11012:SF56">
    <property type="entry name" value="CHK KINASE-LIKE DOMAIN-CONTAINING PROTEIN-RELATED"/>
    <property type="match status" value="1"/>
</dbReference>
<gene>
    <name evidence="1" type="ORF">g.54798</name>
</gene>